<evidence type="ECO:0000313" key="6">
    <source>
        <dbReference type="EMBL" id="MBB4650993.1"/>
    </source>
</evidence>
<keyword evidence="3" id="KW-0813">Transport</keyword>
<comment type="subcellular location">
    <subcellularLocation>
        <location evidence="1">Periplasm</location>
    </subcellularLocation>
</comment>
<dbReference type="InterPro" id="IPR030678">
    <property type="entry name" value="Peptide/Ni-bd"/>
</dbReference>
<organism evidence="6 7">
    <name type="scientific">Aminobacter niigataensis</name>
    <dbReference type="NCBI Taxonomy" id="83265"/>
    <lineage>
        <taxon>Bacteria</taxon>
        <taxon>Pseudomonadati</taxon>
        <taxon>Pseudomonadota</taxon>
        <taxon>Alphaproteobacteria</taxon>
        <taxon>Hyphomicrobiales</taxon>
        <taxon>Phyllobacteriaceae</taxon>
        <taxon>Aminobacter</taxon>
    </lineage>
</organism>
<evidence type="ECO:0000259" key="5">
    <source>
        <dbReference type="Pfam" id="PF00496"/>
    </source>
</evidence>
<dbReference type="CDD" id="cd08504">
    <property type="entry name" value="PBP2_OppA"/>
    <property type="match status" value="1"/>
</dbReference>
<evidence type="ECO:0000256" key="2">
    <source>
        <dbReference type="ARBA" id="ARBA00005695"/>
    </source>
</evidence>
<evidence type="ECO:0000313" key="7">
    <source>
        <dbReference type="Proteomes" id="UP000539538"/>
    </source>
</evidence>
<dbReference type="Proteomes" id="UP000539538">
    <property type="component" value="Unassembled WGS sequence"/>
</dbReference>
<reference evidence="6 7" key="1">
    <citation type="submission" date="2020-08" db="EMBL/GenBank/DDBJ databases">
        <title>Genomic Encyclopedia of Type Strains, Phase IV (KMG-IV): sequencing the most valuable type-strain genomes for metagenomic binning, comparative biology and taxonomic classification.</title>
        <authorList>
            <person name="Goeker M."/>
        </authorList>
    </citation>
    <scope>NUCLEOTIDE SEQUENCE [LARGE SCALE GENOMIC DNA]</scope>
    <source>
        <strain evidence="6 7">DSM 7050</strain>
    </source>
</reference>
<accession>A0ABR6L2L7</accession>
<gene>
    <name evidence="6" type="ORF">GGQ99_002756</name>
</gene>
<keyword evidence="7" id="KW-1185">Reference proteome</keyword>
<protein>
    <submittedName>
        <fullName evidence="6">Oligopeptide transport system substrate-binding protein</fullName>
    </submittedName>
</protein>
<dbReference type="Gene3D" id="3.10.105.10">
    <property type="entry name" value="Dipeptide-binding Protein, Domain 3"/>
    <property type="match status" value="1"/>
</dbReference>
<feature type="domain" description="Solute-binding protein family 5" evidence="5">
    <location>
        <begin position="94"/>
        <end position="474"/>
    </location>
</feature>
<evidence type="ECO:0000256" key="3">
    <source>
        <dbReference type="ARBA" id="ARBA00022448"/>
    </source>
</evidence>
<dbReference type="InterPro" id="IPR000914">
    <property type="entry name" value="SBP_5_dom"/>
</dbReference>
<dbReference type="Pfam" id="PF00496">
    <property type="entry name" value="SBP_bac_5"/>
    <property type="match status" value="1"/>
</dbReference>
<keyword evidence="4" id="KW-0732">Signal</keyword>
<dbReference type="PANTHER" id="PTHR30290:SF10">
    <property type="entry name" value="PERIPLASMIC OLIGOPEPTIDE-BINDING PROTEIN-RELATED"/>
    <property type="match status" value="1"/>
</dbReference>
<comment type="caution">
    <text evidence="6">The sequence shown here is derived from an EMBL/GenBank/DDBJ whole genome shotgun (WGS) entry which is preliminary data.</text>
</comment>
<evidence type="ECO:0000256" key="4">
    <source>
        <dbReference type="ARBA" id="ARBA00022729"/>
    </source>
</evidence>
<dbReference type="PANTHER" id="PTHR30290">
    <property type="entry name" value="PERIPLASMIC BINDING COMPONENT OF ABC TRANSPORTER"/>
    <property type="match status" value="1"/>
</dbReference>
<dbReference type="SUPFAM" id="SSF53850">
    <property type="entry name" value="Periplasmic binding protein-like II"/>
    <property type="match status" value="1"/>
</dbReference>
<evidence type="ECO:0000256" key="1">
    <source>
        <dbReference type="ARBA" id="ARBA00004418"/>
    </source>
</evidence>
<dbReference type="Gene3D" id="3.40.190.10">
    <property type="entry name" value="Periplasmic binding protein-like II"/>
    <property type="match status" value="1"/>
</dbReference>
<name>A0ABR6L2L7_9HYPH</name>
<dbReference type="Gene3D" id="3.90.76.10">
    <property type="entry name" value="Dipeptide-binding Protein, Domain 1"/>
    <property type="match status" value="1"/>
</dbReference>
<proteinExistence type="inferred from homology"/>
<dbReference type="PIRSF" id="PIRSF002741">
    <property type="entry name" value="MppA"/>
    <property type="match status" value="1"/>
</dbReference>
<comment type="similarity">
    <text evidence="2">Belongs to the bacterial solute-binding protein 5 family.</text>
</comment>
<dbReference type="InterPro" id="IPR039424">
    <property type="entry name" value="SBP_5"/>
</dbReference>
<dbReference type="EMBL" id="JACHOT010000003">
    <property type="protein sequence ID" value="MBB4650993.1"/>
    <property type="molecule type" value="Genomic_DNA"/>
</dbReference>
<sequence>MACKLQWMFRLMFICNGRAMMSQRSRILPIMSGVVTGLLCVTLLGLTPASAESVLRRSVTGEPNSLDPARVNTGGQFALRDLFEGLTVYDPAGKIIPGAAESWTISPDGIVYTFKIREQAKWSDGSPVTAEDFAYSLRRLQDPKTTALHPDLLYPIKNAEKINKGELPLDQLGTRVIDDHTLEITLERPTSYFLNLLAHHFTLPVNRASVDKEGIDFVKPGRMVSNGAFKLAEHVANDSMTIVKNDQYWDAANVKLGKVIYYPIPEQAALVRRFEAGEVDMVFNFPASELPRLRTAYGDQVHVAPVLRTIHYTFDTRTAPFDDVRVRKALSMAVDRDFLAETIYYGSATPTYSFIPHGIASYGKPSEPDYATFSQIDREEKAIELMKEAGYGTGGKPLEITIRYNIDANVERTATAIANTWKEAFGADVKLHNLDPASHNSYLQEGGAFQVSANSFLCDYPDAENFLVLPMSTSTIYNYSHYKNPKYDEFMHASYAELDPVKRAAAMHGAESALLEDQQVMPLLNPADLWLVSSRVHGYQDNVSNVHLSKFISVHE</sequence>